<proteinExistence type="predicted"/>
<reference evidence="2" key="1">
    <citation type="submission" date="2021-03" db="EMBL/GenBank/DDBJ databases">
        <title>Comparative genomics and phylogenomic investigation of the class Geoglossomycetes provide insights into ecological specialization and systematics.</title>
        <authorList>
            <person name="Melie T."/>
            <person name="Pirro S."/>
            <person name="Miller A.N."/>
            <person name="Quandt A."/>
        </authorList>
    </citation>
    <scope>NUCLEOTIDE SEQUENCE</scope>
    <source>
        <strain evidence="2">CAQ_001_2017</strain>
    </source>
</reference>
<evidence type="ECO:0000256" key="1">
    <source>
        <dbReference type="SAM" id="Coils"/>
    </source>
</evidence>
<gene>
    <name evidence="2" type="ORF">GP486_005000</name>
</gene>
<keyword evidence="1" id="KW-0175">Coiled coil</keyword>
<keyword evidence="3" id="KW-1185">Reference proteome</keyword>
<dbReference type="Proteomes" id="UP000750711">
    <property type="component" value="Unassembled WGS sequence"/>
</dbReference>
<sequence length="114" mass="12138">MPTRLDVIAEHLSAEADSADAKVDELLAKLNAVHARARRLRKQVAYATSNGNKIIRDEMEQMDAEELPADNSGSGAASVDQAVAASLVASSLALDFNVEDLLRTPQGFPYSPAS</sequence>
<dbReference type="AlphaFoldDB" id="A0A9P8RN19"/>
<evidence type="ECO:0000313" key="3">
    <source>
        <dbReference type="Proteomes" id="UP000750711"/>
    </source>
</evidence>
<name>A0A9P8RN19_9PEZI</name>
<dbReference type="EMBL" id="JAGHQM010000876">
    <property type="protein sequence ID" value="KAH0558344.1"/>
    <property type="molecule type" value="Genomic_DNA"/>
</dbReference>
<accession>A0A9P8RN19</accession>
<comment type="caution">
    <text evidence="2">The sequence shown here is derived from an EMBL/GenBank/DDBJ whole genome shotgun (WGS) entry which is preliminary data.</text>
</comment>
<evidence type="ECO:0000313" key="2">
    <source>
        <dbReference type="EMBL" id="KAH0558344.1"/>
    </source>
</evidence>
<feature type="coiled-coil region" evidence="1">
    <location>
        <begin position="9"/>
        <end position="43"/>
    </location>
</feature>
<protein>
    <submittedName>
        <fullName evidence="2">Uncharacterized protein</fullName>
    </submittedName>
</protein>
<organism evidence="2 3">
    <name type="scientific">Trichoglossum hirsutum</name>
    <dbReference type="NCBI Taxonomy" id="265104"/>
    <lineage>
        <taxon>Eukaryota</taxon>
        <taxon>Fungi</taxon>
        <taxon>Dikarya</taxon>
        <taxon>Ascomycota</taxon>
        <taxon>Pezizomycotina</taxon>
        <taxon>Geoglossomycetes</taxon>
        <taxon>Geoglossales</taxon>
        <taxon>Geoglossaceae</taxon>
        <taxon>Trichoglossum</taxon>
    </lineage>
</organism>